<gene>
    <name evidence="2" type="primary">SC271g500030.1_BraROA</name>
    <name evidence="2" type="ORF">IGI04_042951</name>
</gene>
<proteinExistence type="predicted"/>
<comment type="caution">
    <text evidence="2">The sequence shown here is derived from an EMBL/GenBank/DDBJ whole genome shotgun (WGS) entry which is preliminary data.</text>
</comment>
<dbReference type="Proteomes" id="UP000823674">
    <property type="component" value="Unassembled WGS sequence"/>
</dbReference>
<dbReference type="EMBL" id="JADBGQ010000118">
    <property type="protein sequence ID" value="KAG5373733.1"/>
    <property type="molecule type" value="Genomic_DNA"/>
</dbReference>
<accession>A0ABQ7KH54</accession>
<evidence type="ECO:0000256" key="1">
    <source>
        <dbReference type="SAM" id="MobiDB-lite"/>
    </source>
</evidence>
<sequence length="372" mass="42680">VKLLVFTQVSYLKRKLLKSKGFYIQHGEWDDGVAMSRDIGELSESDEGEPDLRREEPDLSREEPDLRREEPDLSREEPNELASLWSGPVTRSRLRAQEERLQEIAKTVGLGSRQGDQDKPACWFNLITFKPSLAPTHRLRETFIVRRRAIQFEAMIAEITRRMQNTYNRAQQANETLPGDNAGQERDAVAAGAQRARIGPIRGQRVELRGRGIYGEHYQEEEEPDLSREEPDLRREEPDLSREEPNELASLWSGPVTRSRLRAQEERLQEIAKTVGLGSRQGDQDKPACWFNLITFKPSLAPTHRLRETFIVRRRATILEKLGHDQIIFKTPVRLINTSHTACPLHRTGLDLPLSTDFSAILEKLGTDQEHL</sequence>
<feature type="region of interest" description="Disordered" evidence="1">
    <location>
        <begin position="214"/>
        <end position="249"/>
    </location>
</feature>
<protein>
    <submittedName>
        <fullName evidence="2">Uncharacterized protein</fullName>
    </submittedName>
</protein>
<feature type="non-terminal residue" evidence="2">
    <location>
        <position position="1"/>
    </location>
</feature>
<organism evidence="2 3">
    <name type="scientific">Brassica rapa subsp. trilocularis</name>
    <dbReference type="NCBI Taxonomy" id="1813537"/>
    <lineage>
        <taxon>Eukaryota</taxon>
        <taxon>Viridiplantae</taxon>
        <taxon>Streptophyta</taxon>
        <taxon>Embryophyta</taxon>
        <taxon>Tracheophyta</taxon>
        <taxon>Spermatophyta</taxon>
        <taxon>Magnoliopsida</taxon>
        <taxon>eudicotyledons</taxon>
        <taxon>Gunneridae</taxon>
        <taxon>Pentapetalae</taxon>
        <taxon>rosids</taxon>
        <taxon>malvids</taxon>
        <taxon>Brassicales</taxon>
        <taxon>Brassicaceae</taxon>
        <taxon>Brassiceae</taxon>
        <taxon>Brassica</taxon>
    </lineage>
</organism>
<name>A0ABQ7KH54_BRACM</name>
<feature type="compositionally biased region" description="Basic and acidic residues" evidence="1">
    <location>
        <begin position="50"/>
        <end position="78"/>
    </location>
</feature>
<feature type="region of interest" description="Disordered" evidence="1">
    <location>
        <begin position="41"/>
        <end position="81"/>
    </location>
</feature>
<keyword evidence="3" id="KW-1185">Reference proteome</keyword>
<feature type="compositionally biased region" description="Basic and acidic residues" evidence="1">
    <location>
        <begin position="225"/>
        <end position="245"/>
    </location>
</feature>
<reference evidence="2 3" key="1">
    <citation type="submission" date="2021-03" db="EMBL/GenBank/DDBJ databases">
        <authorList>
            <person name="King G.J."/>
            <person name="Bancroft I."/>
            <person name="Baten A."/>
            <person name="Bloomfield J."/>
            <person name="Borpatragohain P."/>
            <person name="He Z."/>
            <person name="Irish N."/>
            <person name="Irwin J."/>
            <person name="Liu K."/>
            <person name="Mauleon R.P."/>
            <person name="Moore J."/>
            <person name="Morris R."/>
            <person name="Ostergaard L."/>
            <person name="Wang B."/>
            <person name="Wells R."/>
        </authorList>
    </citation>
    <scope>NUCLEOTIDE SEQUENCE [LARGE SCALE GENOMIC DNA]</scope>
    <source>
        <strain evidence="2">R-o-18</strain>
        <tissue evidence="2">Leaf</tissue>
    </source>
</reference>
<evidence type="ECO:0000313" key="3">
    <source>
        <dbReference type="Proteomes" id="UP000823674"/>
    </source>
</evidence>
<feature type="region of interest" description="Disordered" evidence="1">
    <location>
        <begin position="175"/>
        <end position="196"/>
    </location>
</feature>
<evidence type="ECO:0000313" key="2">
    <source>
        <dbReference type="EMBL" id="KAG5373733.1"/>
    </source>
</evidence>